<gene>
    <name evidence="2" type="ORF">N0F65_012665</name>
</gene>
<keyword evidence="3" id="KW-1185">Reference proteome</keyword>
<evidence type="ECO:0000313" key="2">
    <source>
        <dbReference type="EMBL" id="DAZ94712.1"/>
    </source>
</evidence>
<dbReference type="AlphaFoldDB" id="A0AAV2YJE0"/>
<dbReference type="EMBL" id="DAKRPA010000236">
    <property type="protein sequence ID" value="DAZ94712.1"/>
    <property type="molecule type" value="Genomic_DNA"/>
</dbReference>
<dbReference type="PANTHER" id="PTHR43347:SF3">
    <property type="entry name" value="ACYL-COA SYNTHETASE SHORT-CHAIN FAMILY MEMBER 3, MITOCHONDRIAL"/>
    <property type="match status" value="1"/>
</dbReference>
<name>A0AAV2YJE0_9STRA</name>
<reference evidence="2" key="1">
    <citation type="submission" date="2022-11" db="EMBL/GenBank/DDBJ databases">
        <authorList>
            <person name="Morgan W.R."/>
            <person name="Tartar A."/>
        </authorList>
    </citation>
    <scope>NUCLEOTIDE SEQUENCE</scope>
    <source>
        <strain evidence="2">ARSEF 373</strain>
    </source>
</reference>
<sequence>MWRSGQRSACAVVATRWQHRQRTAARKTMAASGQAALKSSYTEQYRRSLETPDEFWAEAAGDIQWFKTWDRVLDHSHSSTHRWFTGGQMNTCYNALDVHVENGRGDAVALYYDSPVTSTKRQFTFKELQQKG</sequence>
<accession>A0AAV2YJE0</accession>
<evidence type="ECO:0000313" key="3">
    <source>
        <dbReference type="Proteomes" id="UP001146120"/>
    </source>
</evidence>
<dbReference type="SUPFAM" id="SSF56801">
    <property type="entry name" value="Acetyl-CoA synthetase-like"/>
    <property type="match status" value="1"/>
</dbReference>
<dbReference type="GO" id="GO:0050218">
    <property type="term" value="F:propionate-CoA ligase activity"/>
    <property type="evidence" value="ECO:0007669"/>
    <property type="project" value="TreeGrafter"/>
</dbReference>
<evidence type="ECO:0000259" key="1">
    <source>
        <dbReference type="Pfam" id="PF16177"/>
    </source>
</evidence>
<reference evidence="2" key="2">
    <citation type="journal article" date="2023" name="Microbiol Resour">
        <title>Decontamination and Annotation of the Draft Genome Sequence of the Oomycete Lagenidium giganteum ARSEF 373.</title>
        <authorList>
            <person name="Morgan W.R."/>
            <person name="Tartar A."/>
        </authorList>
    </citation>
    <scope>NUCLEOTIDE SEQUENCE</scope>
    <source>
        <strain evidence="2">ARSEF 373</strain>
    </source>
</reference>
<comment type="caution">
    <text evidence="2">The sequence shown here is derived from an EMBL/GenBank/DDBJ whole genome shotgun (WGS) entry which is preliminary data.</text>
</comment>
<dbReference type="Gene3D" id="3.40.50.12780">
    <property type="entry name" value="N-terminal domain of ligase-like"/>
    <property type="match status" value="1"/>
</dbReference>
<feature type="domain" description="Acetyl-coenzyme A synthetase N-terminal" evidence="1">
    <location>
        <begin position="41"/>
        <end position="95"/>
    </location>
</feature>
<dbReference type="PANTHER" id="PTHR43347">
    <property type="entry name" value="ACYL-COA SYNTHETASE"/>
    <property type="match status" value="1"/>
</dbReference>
<dbReference type="InterPro" id="IPR032387">
    <property type="entry name" value="ACAS_N"/>
</dbReference>
<organism evidence="2 3">
    <name type="scientific">Lagenidium giganteum</name>
    <dbReference type="NCBI Taxonomy" id="4803"/>
    <lineage>
        <taxon>Eukaryota</taxon>
        <taxon>Sar</taxon>
        <taxon>Stramenopiles</taxon>
        <taxon>Oomycota</taxon>
        <taxon>Peronosporomycetes</taxon>
        <taxon>Pythiales</taxon>
        <taxon>Pythiaceae</taxon>
    </lineage>
</organism>
<dbReference type="InterPro" id="IPR042099">
    <property type="entry name" value="ANL_N_sf"/>
</dbReference>
<protein>
    <recommendedName>
        <fullName evidence="1">Acetyl-coenzyme A synthetase N-terminal domain-containing protein</fullName>
    </recommendedName>
</protein>
<dbReference type="Pfam" id="PF16177">
    <property type="entry name" value="ACAS_N"/>
    <property type="match status" value="1"/>
</dbReference>
<dbReference type="Proteomes" id="UP001146120">
    <property type="component" value="Unassembled WGS sequence"/>
</dbReference>
<proteinExistence type="predicted"/>